<organism evidence="3 4">
    <name type="scientific">Chryseobacterium shigense</name>
    <dbReference type="NCBI Taxonomy" id="297244"/>
    <lineage>
        <taxon>Bacteria</taxon>
        <taxon>Pseudomonadati</taxon>
        <taxon>Bacteroidota</taxon>
        <taxon>Flavobacteriia</taxon>
        <taxon>Flavobacteriales</taxon>
        <taxon>Weeksellaceae</taxon>
        <taxon>Chryseobacterium group</taxon>
        <taxon>Chryseobacterium</taxon>
    </lineage>
</organism>
<dbReference type="SMART" id="SM00028">
    <property type="entry name" value="TPR"/>
    <property type="match status" value="2"/>
</dbReference>
<dbReference type="Proteomes" id="UP000589738">
    <property type="component" value="Unassembled WGS sequence"/>
</dbReference>
<accession>A0A841N5R1</accession>
<keyword evidence="2" id="KW-1133">Transmembrane helix</keyword>
<gene>
    <name evidence="3" type="ORF">HNP36_002932</name>
</gene>
<dbReference type="GO" id="GO:0003677">
    <property type="term" value="F:DNA binding"/>
    <property type="evidence" value="ECO:0007669"/>
    <property type="project" value="UniProtKB-KW"/>
</dbReference>
<dbReference type="Gene3D" id="1.25.40.10">
    <property type="entry name" value="Tetratricopeptide repeat domain"/>
    <property type="match status" value="2"/>
</dbReference>
<dbReference type="SUPFAM" id="SSF46894">
    <property type="entry name" value="C-terminal effector domain of the bipartite response regulators"/>
    <property type="match status" value="1"/>
</dbReference>
<comment type="caution">
    <text evidence="3">The sequence shown here is derived from an EMBL/GenBank/DDBJ whole genome shotgun (WGS) entry which is preliminary data.</text>
</comment>
<evidence type="ECO:0000256" key="1">
    <source>
        <dbReference type="PROSITE-ProRule" id="PRU00339"/>
    </source>
</evidence>
<keyword evidence="2" id="KW-0812">Transmembrane</keyword>
<keyword evidence="4" id="KW-1185">Reference proteome</keyword>
<dbReference type="InterPro" id="IPR016032">
    <property type="entry name" value="Sig_transdc_resp-reg_C-effctor"/>
</dbReference>
<name>A0A841N5R1_9FLAO</name>
<keyword evidence="3" id="KW-0238">DNA-binding</keyword>
<dbReference type="EMBL" id="JACHLC010000003">
    <property type="protein sequence ID" value="MBB6371847.1"/>
    <property type="molecule type" value="Genomic_DNA"/>
</dbReference>
<feature type="repeat" description="TPR" evidence="1">
    <location>
        <begin position="271"/>
        <end position="304"/>
    </location>
</feature>
<dbReference type="GO" id="GO:0006355">
    <property type="term" value="P:regulation of DNA-templated transcription"/>
    <property type="evidence" value="ECO:0007669"/>
    <property type="project" value="InterPro"/>
</dbReference>
<dbReference type="Gene3D" id="1.10.10.10">
    <property type="entry name" value="Winged helix-like DNA-binding domain superfamily/Winged helix DNA-binding domain"/>
    <property type="match status" value="1"/>
</dbReference>
<evidence type="ECO:0000313" key="4">
    <source>
        <dbReference type="Proteomes" id="UP000589738"/>
    </source>
</evidence>
<reference evidence="3 4" key="1">
    <citation type="submission" date="2020-08" db="EMBL/GenBank/DDBJ databases">
        <title>Functional genomics of gut bacteria from endangered species of beetles.</title>
        <authorList>
            <person name="Carlos-Shanley C."/>
        </authorList>
    </citation>
    <scope>NUCLEOTIDE SEQUENCE [LARGE SCALE GENOMIC DNA]</scope>
    <source>
        <strain evidence="3 4">S00136</strain>
    </source>
</reference>
<dbReference type="Pfam" id="PF13181">
    <property type="entry name" value="TPR_8"/>
    <property type="match status" value="1"/>
</dbReference>
<protein>
    <submittedName>
        <fullName evidence="3">DNA-binding CsgD family transcriptional regulator</fullName>
    </submittedName>
</protein>
<dbReference type="InterPro" id="IPR019734">
    <property type="entry name" value="TPR_rpt"/>
</dbReference>
<evidence type="ECO:0000313" key="3">
    <source>
        <dbReference type="EMBL" id="MBB6371847.1"/>
    </source>
</evidence>
<dbReference type="InterPro" id="IPR011990">
    <property type="entry name" value="TPR-like_helical_dom_sf"/>
</dbReference>
<sequence>MGVIKKNILIFVFTCISHLCFSQSDLDKNQQLIYTYLFSNELVKAKDLIYSDCLASKDDSRKVIGYVYLSYYYSKIKDKRKRAEALNEAKILAGKTGNPLDGAYVNFGYAGYFMDLNDDELFLNFFNKSFDTFSKSPDGYFMLTLLYFLKQMYNGSFSDYSKTRDYALKTKNPVLISWALSRLGNSYLEEFHHTENKKNIDSAILNYNKSYQYAKLIKEPAAREKSFMVYYINYSYTLNIATPAQYEKAMKLNNLGEALIDHNPKLWKYRTDVYNNKGFTYEGMKDYKKAEEYYLKAYKYYDPNNYYKVTDKIEVFENLSNIYQKLNDYKKALFFEKEIKNIIKEDSKRKLSGNVGIMKSFYNVEQKNQQITELRKRQLLYIVIILLIIVAGVSLYYTFNNKYELNIKNIALLEAEQKILMIQQERLKKHALAISLRLDYKNNFIKGLKSKMTDKTEISMDKIWKEDLLNENDFNEIQNIVEKVHPDFFKSLASKSTAKLSNLDMKYAAYIYMNMDNQQIANILKADPNTVRVAKYRLKQKMGLSKNDDLRSFIQNMDL</sequence>
<feature type="transmembrane region" description="Helical" evidence="2">
    <location>
        <begin position="379"/>
        <end position="399"/>
    </location>
</feature>
<dbReference type="InterPro" id="IPR036388">
    <property type="entry name" value="WH-like_DNA-bd_sf"/>
</dbReference>
<keyword evidence="2" id="KW-0472">Membrane</keyword>
<dbReference type="SUPFAM" id="SSF48452">
    <property type="entry name" value="TPR-like"/>
    <property type="match status" value="1"/>
</dbReference>
<dbReference type="PROSITE" id="PS50005">
    <property type="entry name" value="TPR"/>
    <property type="match status" value="1"/>
</dbReference>
<dbReference type="AlphaFoldDB" id="A0A841N5R1"/>
<evidence type="ECO:0000256" key="2">
    <source>
        <dbReference type="SAM" id="Phobius"/>
    </source>
</evidence>
<proteinExistence type="predicted"/>
<keyword evidence="1" id="KW-0802">TPR repeat</keyword>